<evidence type="ECO:0000256" key="5">
    <source>
        <dbReference type="ARBA" id="ARBA00022856"/>
    </source>
</evidence>
<dbReference type="GO" id="GO:0015031">
    <property type="term" value="P:protein transport"/>
    <property type="evidence" value="ECO:0007669"/>
    <property type="project" value="UniProtKB-KW"/>
</dbReference>
<dbReference type="GO" id="GO:0055085">
    <property type="term" value="P:transmembrane transport"/>
    <property type="evidence" value="ECO:0007669"/>
    <property type="project" value="InterPro"/>
</dbReference>
<keyword evidence="3" id="KW-1003">Cell membrane</keyword>
<dbReference type="AlphaFoldDB" id="A0A2P7RPJ6"/>
<keyword evidence="2 9" id="KW-0813">Transport</keyword>
<feature type="transmembrane region" description="Helical" evidence="9">
    <location>
        <begin position="241"/>
        <end position="266"/>
    </location>
</feature>
<comment type="caution">
    <text evidence="11">The sequence shown here is derived from an EMBL/GenBank/DDBJ whole genome shotgun (WGS) entry which is preliminary data.</text>
</comment>
<dbReference type="EMBL" id="PXYL01000035">
    <property type="protein sequence ID" value="PSJ52147.1"/>
    <property type="molecule type" value="Genomic_DNA"/>
</dbReference>
<protein>
    <submittedName>
        <fullName evidence="11">Peptide ABC transporter permease</fullName>
    </submittedName>
</protein>
<dbReference type="PANTHER" id="PTHR43386:SF1">
    <property type="entry name" value="D,D-DIPEPTIDE TRANSPORT SYSTEM PERMEASE PROTEIN DDPC-RELATED"/>
    <property type="match status" value="1"/>
</dbReference>
<accession>A0A2P7RPJ6</accession>
<evidence type="ECO:0000259" key="10">
    <source>
        <dbReference type="PROSITE" id="PS50928"/>
    </source>
</evidence>
<evidence type="ECO:0000256" key="9">
    <source>
        <dbReference type="RuleBase" id="RU363032"/>
    </source>
</evidence>
<feature type="transmembrane region" description="Helical" evidence="9">
    <location>
        <begin position="191"/>
        <end position="221"/>
    </location>
</feature>
<reference evidence="11 12" key="1">
    <citation type="submission" date="2018-03" db="EMBL/GenBank/DDBJ databases">
        <title>The draft genome of Mesorhizobium soli JCM 19897.</title>
        <authorList>
            <person name="Li L."/>
            <person name="Liu L."/>
            <person name="Liang L."/>
            <person name="Wang T."/>
            <person name="Zhang X."/>
        </authorList>
    </citation>
    <scope>NUCLEOTIDE SEQUENCE [LARGE SCALE GENOMIC DNA]</scope>
    <source>
        <strain evidence="11 12">JCM 19897</strain>
    </source>
</reference>
<evidence type="ECO:0000256" key="6">
    <source>
        <dbReference type="ARBA" id="ARBA00022927"/>
    </source>
</evidence>
<evidence type="ECO:0000256" key="3">
    <source>
        <dbReference type="ARBA" id="ARBA00022475"/>
    </source>
</evidence>
<comment type="subcellular location">
    <subcellularLocation>
        <location evidence="1 9">Cell membrane</location>
        <topology evidence="1 9">Multi-pass membrane protein</topology>
    </subcellularLocation>
</comment>
<dbReference type="SUPFAM" id="SSF161098">
    <property type="entry name" value="MetI-like"/>
    <property type="match status" value="1"/>
</dbReference>
<name>A0A2P7RPJ6_9HYPH</name>
<dbReference type="InterPro" id="IPR050366">
    <property type="entry name" value="BP-dependent_transpt_permease"/>
</dbReference>
<feature type="domain" description="ABC transmembrane type-1" evidence="10">
    <location>
        <begin position="74"/>
        <end position="263"/>
    </location>
</feature>
<feature type="transmembrane region" description="Helical" evidence="9">
    <location>
        <begin position="109"/>
        <end position="130"/>
    </location>
</feature>
<dbReference type="InterPro" id="IPR035906">
    <property type="entry name" value="MetI-like_sf"/>
</dbReference>
<dbReference type="Pfam" id="PF12911">
    <property type="entry name" value="OppC_N"/>
    <property type="match status" value="1"/>
</dbReference>
<evidence type="ECO:0000256" key="1">
    <source>
        <dbReference type="ARBA" id="ARBA00004651"/>
    </source>
</evidence>
<keyword evidence="8 9" id="KW-0472">Membrane</keyword>
<gene>
    <name evidence="11" type="ORF">C7I85_29130</name>
</gene>
<comment type="similarity">
    <text evidence="9">Belongs to the binding-protein-dependent transport system permease family.</text>
</comment>
<dbReference type="Gene3D" id="1.10.3720.10">
    <property type="entry name" value="MetI-like"/>
    <property type="match status" value="1"/>
</dbReference>
<evidence type="ECO:0000256" key="4">
    <source>
        <dbReference type="ARBA" id="ARBA00022692"/>
    </source>
</evidence>
<evidence type="ECO:0000313" key="11">
    <source>
        <dbReference type="EMBL" id="PSJ52147.1"/>
    </source>
</evidence>
<proteinExistence type="inferred from homology"/>
<dbReference type="PANTHER" id="PTHR43386">
    <property type="entry name" value="OLIGOPEPTIDE TRANSPORT SYSTEM PERMEASE PROTEIN APPC"/>
    <property type="match status" value="1"/>
</dbReference>
<evidence type="ECO:0000256" key="8">
    <source>
        <dbReference type="ARBA" id="ARBA00023136"/>
    </source>
</evidence>
<dbReference type="InterPro" id="IPR000515">
    <property type="entry name" value="MetI-like"/>
</dbReference>
<keyword evidence="7 9" id="KW-1133">Transmembrane helix</keyword>
<dbReference type="Proteomes" id="UP000240653">
    <property type="component" value="Unassembled WGS sequence"/>
</dbReference>
<dbReference type="InterPro" id="IPR025966">
    <property type="entry name" value="OppC_N"/>
</dbReference>
<dbReference type="GO" id="GO:0005886">
    <property type="term" value="C:plasma membrane"/>
    <property type="evidence" value="ECO:0007669"/>
    <property type="project" value="UniProtKB-SubCell"/>
</dbReference>
<dbReference type="OrthoDB" id="9766870at2"/>
<dbReference type="CDD" id="cd06261">
    <property type="entry name" value="TM_PBP2"/>
    <property type="match status" value="1"/>
</dbReference>
<dbReference type="GO" id="GO:0015833">
    <property type="term" value="P:peptide transport"/>
    <property type="evidence" value="ECO:0007669"/>
    <property type="project" value="UniProtKB-KW"/>
</dbReference>
<keyword evidence="6" id="KW-0653">Protein transport</keyword>
<organism evidence="11 12">
    <name type="scientific">Pseudaminobacter soli</name>
    <name type="common">ex Li et al. 2025</name>
    <dbReference type="NCBI Taxonomy" id="1295366"/>
    <lineage>
        <taxon>Bacteria</taxon>
        <taxon>Pseudomonadati</taxon>
        <taxon>Pseudomonadota</taxon>
        <taxon>Alphaproteobacteria</taxon>
        <taxon>Hyphomicrobiales</taxon>
        <taxon>Phyllobacteriaceae</taxon>
        <taxon>Pseudaminobacter</taxon>
    </lineage>
</organism>
<sequence length="278" mass="29415">MMDILRRIWRSPSGRIGLIATLLVVIGGLAAPLLATHMPNQIDVAARLSPPSATHWLGTDQLGRDLFSRGLYGTRVAVGVALAVTAIALVIGILLGVAAAYAPAPIERIILAVFDIISAYPTLILALALVAVLGPGLQNIIILVTIVFVPRFGRIARAQTLTIKEQPFLEAERALGASGGRIMLFHVLPNIVGPIVVLASMNIPVVITLEAGLSFLGVGIRPPLASWGSMLFDGFTYIGQSVWPVLVAGGMLTLATLGFTLFGEALRDAIDPKLRREP</sequence>
<evidence type="ECO:0000256" key="7">
    <source>
        <dbReference type="ARBA" id="ARBA00022989"/>
    </source>
</evidence>
<keyword evidence="4 9" id="KW-0812">Transmembrane</keyword>
<keyword evidence="5" id="KW-0571">Peptide transport</keyword>
<dbReference type="PROSITE" id="PS50928">
    <property type="entry name" value="ABC_TM1"/>
    <property type="match status" value="1"/>
</dbReference>
<evidence type="ECO:0000313" key="12">
    <source>
        <dbReference type="Proteomes" id="UP000240653"/>
    </source>
</evidence>
<keyword evidence="12" id="KW-1185">Reference proteome</keyword>
<feature type="transmembrane region" description="Helical" evidence="9">
    <location>
        <begin position="76"/>
        <end position="102"/>
    </location>
</feature>
<evidence type="ECO:0000256" key="2">
    <source>
        <dbReference type="ARBA" id="ARBA00022448"/>
    </source>
</evidence>
<dbReference type="Pfam" id="PF00528">
    <property type="entry name" value="BPD_transp_1"/>
    <property type="match status" value="1"/>
</dbReference>
<feature type="transmembrane region" description="Helical" evidence="9">
    <location>
        <begin position="136"/>
        <end position="153"/>
    </location>
</feature>